<gene>
    <name evidence="1" type="ORF">C427_1508</name>
</gene>
<sequence>MWVLGRLMPDFKTIAHFRKENVKGIDALCRQFVEMGCQMIIFYVPLFAIDGGKFKAVNNKDSNVSRNSTVFGKYAVEHLFGDLKCGRVRRSA</sequence>
<dbReference type="PANTHER" id="PTHR33408:SF2">
    <property type="entry name" value="TRANSPOSASE DDE DOMAIN-CONTAINING PROTEIN"/>
    <property type="match status" value="1"/>
</dbReference>
<protein>
    <submittedName>
        <fullName evidence="1">ISPsy6, transposase</fullName>
    </submittedName>
</protein>
<dbReference type="EMBL" id="CP003837">
    <property type="protein sequence ID" value="AGH43617.1"/>
    <property type="molecule type" value="Genomic_DNA"/>
</dbReference>
<dbReference type="PANTHER" id="PTHR33408">
    <property type="entry name" value="TRANSPOSASE"/>
    <property type="match status" value="1"/>
</dbReference>
<dbReference type="OrthoDB" id="9182628at2"/>
<dbReference type="eggNOG" id="COG3666">
    <property type="taxonomic scope" value="Bacteria"/>
</dbReference>
<dbReference type="PATRIC" id="fig|1129794.4.peg.1495"/>
<dbReference type="HOGENOM" id="CLU_2410597_0_0_6"/>
<accession>K7ABQ6</accession>
<dbReference type="Proteomes" id="UP000011864">
    <property type="component" value="Chromosome"/>
</dbReference>
<evidence type="ECO:0000313" key="1">
    <source>
        <dbReference type="EMBL" id="AGH43617.1"/>
    </source>
</evidence>
<reference evidence="1 2" key="1">
    <citation type="journal article" date="2013" name="Genome Announc.">
        <title>Complete Genome Sequence of Glaciecola psychrophila Strain 170T.</title>
        <authorList>
            <person name="Yin J."/>
            <person name="Chen J."/>
            <person name="Liu G."/>
            <person name="Yu Y."/>
            <person name="Song L."/>
            <person name="Wang X."/>
            <person name="Qu X."/>
        </authorList>
    </citation>
    <scope>NUCLEOTIDE SEQUENCE [LARGE SCALE GENOMIC DNA]</scope>
    <source>
        <strain evidence="1 2">170</strain>
    </source>
</reference>
<dbReference type="AlphaFoldDB" id="K7ABQ6"/>
<dbReference type="KEGG" id="gps:C427_1508"/>
<evidence type="ECO:0000313" key="2">
    <source>
        <dbReference type="Proteomes" id="UP000011864"/>
    </source>
</evidence>
<organism evidence="1 2">
    <name type="scientific">Paraglaciecola psychrophila 170</name>
    <dbReference type="NCBI Taxonomy" id="1129794"/>
    <lineage>
        <taxon>Bacteria</taxon>
        <taxon>Pseudomonadati</taxon>
        <taxon>Pseudomonadota</taxon>
        <taxon>Gammaproteobacteria</taxon>
        <taxon>Alteromonadales</taxon>
        <taxon>Alteromonadaceae</taxon>
        <taxon>Paraglaciecola</taxon>
    </lineage>
</organism>
<dbReference type="STRING" id="1129794.C427_1508"/>
<keyword evidence="2" id="KW-1185">Reference proteome</keyword>
<name>K7ABQ6_9ALTE</name>
<proteinExistence type="predicted"/>